<dbReference type="Proteomes" id="UP001157974">
    <property type="component" value="Unassembled WGS sequence"/>
</dbReference>
<dbReference type="AlphaFoldDB" id="A0AAV8UQZ8"/>
<feature type="coiled-coil region" evidence="1">
    <location>
        <begin position="43"/>
        <end position="70"/>
    </location>
</feature>
<comment type="caution">
    <text evidence="2">The sequence shown here is derived from an EMBL/GenBank/DDBJ whole genome shotgun (WGS) entry which is preliminary data.</text>
</comment>
<evidence type="ECO:0000313" key="2">
    <source>
        <dbReference type="EMBL" id="KAJ8903011.1"/>
    </source>
</evidence>
<accession>A0AAV8UQZ8</accession>
<organism evidence="2 3">
    <name type="scientific">Rhodosorus marinus</name>
    <dbReference type="NCBI Taxonomy" id="101924"/>
    <lineage>
        <taxon>Eukaryota</taxon>
        <taxon>Rhodophyta</taxon>
        <taxon>Stylonematophyceae</taxon>
        <taxon>Stylonematales</taxon>
        <taxon>Stylonemataceae</taxon>
        <taxon>Rhodosorus</taxon>
    </lineage>
</organism>
<sequence length="71" mass="7696">MALRSTLGAFLAGCVVSNALGYFFLHQDVVQANGAVNESVKVLAEKVRTGEELEKRISILEETVKEMQGAK</sequence>
<dbReference type="EMBL" id="JAMWBK010000008">
    <property type="protein sequence ID" value="KAJ8903011.1"/>
    <property type="molecule type" value="Genomic_DNA"/>
</dbReference>
<name>A0AAV8UQZ8_9RHOD</name>
<proteinExistence type="predicted"/>
<keyword evidence="3" id="KW-1185">Reference proteome</keyword>
<gene>
    <name evidence="2" type="ORF">NDN08_006327</name>
</gene>
<protein>
    <submittedName>
        <fullName evidence="2">Uncharacterized protein</fullName>
    </submittedName>
</protein>
<reference evidence="2 3" key="1">
    <citation type="journal article" date="2023" name="Nat. Commun.">
        <title>Origin of minicircular mitochondrial genomes in red algae.</title>
        <authorList>
            <person name="Lee Y."/>
            <person name="Cho C.H."/>
            <person name="Lee Y.M."/>
            <person name="Park S.I."/>
            <person name="Yang J.H."/>
            <person name="West J.A."/>
            <person name="Bhattacharya D."/>
            <person name="Yoon H.S."/>
        </authorList>
    </citation>
    <scope>NUCLEOTIDE SEQUENCE [LARGE SCALE GENOMIC DNA]</scope>
    <source>
        <strain evidence="2 3">CCMP1338</strain>
        <tissue evidence="2">Whole cell</tissue>
    </source>
</reference>
<evidence type="ECO:0000256" key="1">
    <source>
        <dbReference type="SAM" id="Coils"/>
    </source>
</evidence>
<evidence type="ECO:0000313" key="3">
    <source>
        <dbReference type="Proteomes" id="UP001157974"/>
    </source>
</evidence>
<keyword evidence="1" id="KW-0175">Coiled coil</keyword>